<dbReference type="SUPFAM" id="SSF74650">
    <property type="entry name" value="Galactose mutarotase-like"/>
    <property type="match status" value="1"/>
</dbReference>
<dbReference type="GO" id="GO:0004034">
    <property type="term" value="F:aldose 1-epimerase activity"/>
    <property type="evidence" value="ECO:0007669"/>
    <property type="project" value="TreeGrafter"/>
</dbReference>
<sequence>MIFMAVLSALWALSAAAQEQLPAVADNGTSALPNGKYEIRNEGIRAFFIPYGASLTNLFIQDVQGIERDIVLGFDNASSYDHTAWHPHFNGVPGRYANRIRNGTFSIDNETFHTSLNDNGGLDTLHGGADGWDWRNWTVVSHTTDTITFSLIDPAGKEGFPGEVVSYVTYSLTPHQWHIRMTGLSNTEKTPIMLSSHTYWNLDGFQNPHADTTVNHTLYMPYATERIATDNILIPTGDILANDDAFNFWSEPKKIGTDLSPSSLLGACGYNCTGYDTCFTFGADAPSVSAGGDWRQSPIATLASPWSGIQVEIYTNQQAMQVYSCNNMNGTFPLKSTQGFVGDSSKPRVVEKYGCVVLEVEDWIDGINHPEWGRDAFQIFGPSDDAYVLEATYDFLLNRELVAEHAGCW</sequence>
<evidence type="ECO:0000313" key="5">
    <source>
        <dbReference type="EMBL" id="KAK3056911.1"/>
    </source>
</evidence>
<keyword evidence="2" id="KW-0413">Isomerase</keyword>
<dbReference type="CDD" id="cd09019">
    <property type="entry name" value="galactose_mutarotase_like"/>
    <property type="match status" value="1"/>
</dbReference>
<evidence type="ECO:0000256" key="1">
    <source>
        <dbReference type="ARBA" id="ARBA00006206"/>
    </source>
</evidence>
<protein>
    <recommendedName>
        <fullName evidence="7">Aldose 1-epimerase</fullName>
    </recommendedName>
</protein>
<gene>
    <name evidence="5" type="ORF">LTR09_001949</name>
</gene>
<dbReference type="EMBL" id="JAWDJX010000004">
    <property type="protein sequence ID" value="KAK3056911.1"/>
    <property type="molecule type" value="Genomic_DNA"/>
</dbReference>
<comment type="caution">
    <text evidence="5">The sequence shown here is derived from an EMBL/GenBank/DDBJ whole genome shotgun (WGS) entry which is preliminary data.</text>
</comment>
<evidence type="ECO:0000313" key="6">
    <source>
        <dbReference type="Proteomes" id="UP001271007"/>
    </source>
</evidence>
<dbReference type="InterPro" id="IPR011013">
    <property type="entry name" value="Gal_mutarotase_sf_dom"/>
</dbReference>
<dbReference type="Pfam" id="PF01263">
    <property type="entry name" value="Aldose_epim"/>
    <property type="match status" value="1"/>
</dbReference>
<keyword evidence="3" id="KW-0119">Carbohydrate metabolism</keyword>
<dbReference type="Gene3D" id="2.70.98.10">
    <property type="match status" value="1"/>
</dbReference>
<dbReference type="AlphaFoldDB" id="A0AAJ0LVJ4"/>
<dbReference type="FunFam" id="2.70.98.10:FF:000014">
    <property type="entry name" value="Aldose 1-epimerase, putative"/>
    <property type="match status" value="1"/>
</dbReference>
<evidence type="ECO:0000256" key="3">
    <source>
        <dbReference type="ARBA" id="ARBA00023277"/>
    </source>
</evidence>
<dbReference type="InterPro" id="IPR047215">
    <property type="entry name" value="Galactose_mutarotase-like"/>
</dbReference>
<name>A0AAJ0LVJ4_9PEZI</name>
<dbReference type="InterPro" id="IPR008183">
    <property type="entry name" value="Aldose_1/G6P_1-epimerase"/>
</dbReference>
<dbReference type="InterPro" id="IPR014718">
    <property type="entry name" value="GH-type_carb-bd"/>
</dbReference>
<feature type="signal peptide" evidence="4">
    <location>
        <begin position="1"/>
        <end position="16"/>
    </location>
</feature>
<keyword evidence="4" id="KW-0732">Signal</keyword>
<dbReference type="PANTHER" id="PTHR10091">
    <property type="entry name" value="ALDOSE-1-EPIMERASE"/>
    <property type="match status" value="1"/>
</dbReference>
<dbReference type="PANTHER" id="PTHR10091:SF6">
    <property type="entry name" value="1-EPIMERASE, PUTATIVE (AFU_ORTHOLOGUE AFUA_3G13240)-RELATED"/>
    <property type="match status" value="1"/>
</dbReference>
<dbReference type="GO" id="GO:0006006">
    <property type="term" value="P:glucose metabolic process"/>
    <property type="evidence" value="ECO:0007669"/>
    <property type="project" value="TreeGrafter"/>
</dbReference>
<reference evidence="5" key="1">
    <citation type="submission" date="2023-04" db="EMBL/GenBank/DDBJ databases">
        <title>Black Yeasts Isolated from many extreme environments.</title>
        <authorList>
            <person name="Coleine C."/>
            <person name="Stajich J.E."/>
            <person name="Selbmann L."/>
        </authorList>
    </citation>
    <scope>NUCLEOTIDE SEQUENCE</scope>
    <source>
        <strain evidence="5">CCFEE 5312</strain>
    </source>
</reference>
<dbReference type="Proteomes" id="UP001271007">
    <property type="component" value="Unassembled WGS sequence"/>
</dbReference>
<evidence type="ECO:0000256" key="2">
    <source>
        <dbReference type="ARBA" id="ARBA00023235"/>
    </source>
</evidence>
<keyword evidence="6" id="KW-1185">Reference proteome</keyword>
<dbReference type="GO" id="GO:0030246">
    <property type="term" value="F:carbohydrate binding"/>
    <property type="evidence" value="ECO:0007669"/>
    <property type="project" value="InterPro"/>
</dbReference>
<proteinExistence type="inferred from homology"/>
<feature type="chain" id="PRO_5042552102" description="Aldose 1-epimerase" evidence="4">
    <location>
        <begin position="17"/>
        <end position="409"/>
    </location>
</feature>
<dbReference type="GO" id="GO:0033499">
    <property type="term" value="P:galactose catabolic process via UDP-galactose, Leloir pathway"/>
    <property type="evidence" value="ECO:0007669"/>
    <property type="project" value="TreeGrafter"/>
</dbReference>
<comment type="similarity">
    <text evidence="1">Belongs to the aldose epimerase family.</text>
</comment>
<evidence type="ECO:0008006" key="7">
    <source>
        <dbReference type="Google" id="ProtNLM"/>
    </source>
</evidence>
<accession>A0AAJ0LVJ4</accession>
<organism evidence="5 6">
    <name type="scientific">Extremus antarcticus</name>
    <dbReference type="NCBI Taxonomy" id="702011"/>
    <lineage>
        <taxon>Eukaryota</taxon>
        <taxon>Fungi</taxon>
        <taxon>Dikarya</taxon>
        <taxon>Ascomycota</taxon>
        <taxon>Pezizomycotina</taxon>
        <taxon>Dothideomycetes</taxon>
        <taxon>Dothideomycetidae</taxon>
        <taxon>Mycosphaerellales</taxon>
        <taxon>Extremaceae</taxon>
        <taxon>Extremus</taxon>
    </lineage>
</organism>
<evidence type="ECO:0000256" key="4">
    <source>
        <dbReference type="SAM" id="SignalP"/>
    </source>
</evidence>